<dbReference type="Gene3D" id="3.10.310.50">
    <property type="match status" value="1"/>
</dbReference>
<sequence>MAFLSAQDRARIEAAVTAAEQRTSGEFVTVIAARADDYRHVPILAAAALAFLLSGVWLLLPVDFSHVEFYAGQVVLFIGAAAFLHWQPVRMALVPQREKALRARHLAHEQFLELGLSSTKDRTGVMLFVAVAEHYVEILADRGVHAHVGAAVWERIIADFTRDIRAGRVADGFVGAIEACAQAMAGPCPKRADDRNELPNRLVEL</sequence>
<dbReference type="AlphaFoldDB" id="A0A564WBM5"/>
<keyword evidence="4" id="KW-1185">Reference proteome</keyword>
<keyword evidence="1" id="KW-0812">Transmembrane</keyword>
<proteinExistence type="predicted"/>
<name>A0A564WBM5_9PROT</name>
<evidence type="ECO:0000313" key="3">
    <source>
        <dbReference type="EMBL" id="VUX45671.1"/>
    </source>
</evidence>
<feature type="transmembrane region" description="Helical" evidence="1">
    <location>
        <begin position="66"/>
        <end position="86"/>
    </location>
</feature>
<feature type="transmembrane region" description="Helical" evidence="1">
    <location>
        <begin position="41"/>
        <end position="60"/>
    </location>
</feature>
<gene>
    <name evidence="3" type="ORF">DF3PA_140052</name>
</gene>
<keyword evidence="1" id="KW-0472">Membrane</keyword>
<evidence type="ECO:0000256" key="1">
    <source>
        <dbReference type="SAM" id="Phobius"/>
    </source>
</evidence>
<dbReference type="PANTHER" id="PTHR30373">
    <property type="entry name" value="UPF0603 PROTEIN YGCG"/>
    <property type="match status" value="1"/>
</dbReference>
<dbReference type="Proteomes" id="UP000326641">
    <property type="component" value="Unassembled WGS sequence"/>
</dbReference>
<evidence type="ECO:0000259" key="2">
    <source>
        <dbReference type="Pfam" id="PF04536"/>
    </source>
</evidence>
<dbReference type="PANTHER" id="PTHR30373:SF8">
    <property type="entry name" value="BLL7265 PROTEIN"/>
    <property type="match status" value="1"/>
</dbReference>
<comment type="caution">
    <text evidence="3">The sequence shown here is derived from an EMBL/GenBank/DDBJ whole genome shotgun (WGS) entry which is preliminary data.</text>
</comment>
<dbReference type="EMBL" id="UXAT02000006">
    <property type="protein sequence ID" value="VUX45671.1"/>
    <property type="molecule type" value="Genomic_DNA"/>
</dbReference>
<keyword evidence="1" id="KW-1133">Transmembrane helix</keyword>
<organism evidence="3 4">
    <name type="scientific">Candidatus Defluviicoccus seviourii</name>
    <dbReference type="NCBI Taxonomy" id="2565273"/>
    <lineage>
        <taxon>Bacteria</taxon>
        <taxon>Pseudomonadati</taxon>
        <taxon>Pseudomonadota</taxon>
        <taxon>Alphaproteobacteria</taxon>
        <taxon>Rhodospirillales</taxon>
        <taxon>Rhodospirillaceae</taxon>
        <taxon>Defluviicoccus</taxon>
    </lineage>
</organism>
<evidence type="ECO:0000313" key="4">
    <source>
        <dbReference type="Proteomes" id="UP000326641"/>
    </source>
</evidence>
<dbReference type="InterPro" id="IPR007621">
    <property type="entry name" value="TPM_dom"/>
</dbReference>
<protein>
    <recommendedName>
        <fullName evidence="2">TPM domain-containing protein</fullName>
    </recommendedName>
</protein>
<dbReference type="Pfam" id="PF04536">
    <property type="entry name" value="TPM_phosphatase"/>
    <property type="match status" value="1"/>
</dbReference>
<reference evidence="3" key="1">
    <citation type="submission" date="2018-11" db="EMBL/GenBank/DDBJ databases">
        <authorList>
            <person name="Onetto C."/>
        </authorList>
    </citation>
    <scope>NUCLEOTIDE SEQUENCE [LARGE SCALE GENOMIC DNA]</scope>
</reference>
<accession>A0A564WBM5</accession>
<feature type="domain" description="TPM" evidence="2">
    <location>
        <begin position="103"/>
        <end position="182"/>
    </location>
</feature>